<dbReference type="AlphaFoldDB" id="X1TZ88"/>
<dbReference type="EMBL" id="BARW01016918">
    <property type="protein sequence ID" value="GAI96686.1"/>
    <property type="molecule type" value="Genomic_DNA"/>
</dbReference>
<reference evidence="1" key="1">
    <citation type="journal article" date="2014" name="Front. Microbiol.">
        <title>High frequency of phylogenetically diverse reductive dehalogenase-homologous genes in deep subseafloor sedimentary metagenomes.</title>
        <authorList>
            <person name="Kawai M."/>
            <person name="Futagami T."/>
            <person name="Toyoda A."/>
            <person name="Takaki Y."/>
            <person name="Nishi S."/>
            <person name="Hori S."/>
            <person name="Arai W."/>
            <person name="Tsubouchi T."/>
            <person name="Morono Y."/>
            <person name="Uchiyama I."/>
            <person name="Ito T."/>
            <person name="Fujiyama A."/>
            <person name="Inagaki F."/>
            <person name="Takami H."/>
        </authorList>
    </citation>
    <scope>NUCLEOTIDE SEQUENCE</scope>
    <source>
        <strain evidence="1">Expedition CK06-06</strain>
    </source>
</reference>
<proteinExistence type="predicted"/>
<sequence length="39" mass="4310">VGGQNKKIVKGAELIIGFQLNLKAGEEKRFIIEKKNNSP</sequence>
<comment type="caution">
    <text evidence="1">The sequence shown here is derived from an EMBL/GenBank/DDBJ whole genome shotgun (WGS) entry which is preliminary data.</text>
</comment>
<accession>X1TZ88</accession>
<evidence type="ECO:0000313" key="1">
    <source>
        <dbReference type="EMBL" id="GAI96686.1"/>
    </source>
</evidence>
<name>X1TZ88_9ZZZZ</name>
<feature type="non-terminal residue" evidence="1">
    <location>
        <position position="1"/>
    </location>
</feature>
<organism evidence="1">
    <name type="scientific">marine sediment metagenome</name>
    <dbReference type="NCBI Taxonomy" id="412755"/>
    <lineage>
        <taxon>unclassified sequences</taxon>
        <taxon>metagenomes</taxon>
        <taxon>ecological metagenomes</taxon>
    </lineage>
</organism>
<gene>
    <name evidence="1" type="ORF">S12H4_29344</name>
</gene>
<protein>
    <submittedName>
        <fullName evidence="1">Uncharacterized protein</fullName>
    </submittedName>
</protein>